<dbReference type="GO" id="GO:0009396">
    <property type="term" value="P:folic acid-containing compound biosynthetic process"/>
    <property type="evidence" value="ECO:0007669"/>
    <property type="project" value="InterPro"/>
</dbReference>
<dbReference type="Proteomes" id="UP000184603">
    <property type="component" value="Unassembled WGS sequence"/>
</dbReference>
<dbReference type="STRING" id="1121416.SAMN02745220_00584"/>
<accession>A0A1M7XYP0</accession>
<dbReference type="Pfam" id="PF00425">
    <property type="entry name" value="Chorismate_bind"/>
    <property type="match status" value="1"/>
</dbReference>
<dbReference type="PANTHER" id="PTHR11236:SF50">
    <property type="entry name" value="AMINODEOXYCHORISMATE SYNTHASE COMPONENT 1"/>
    <property type="match status" value="1"/>
</dbReference>
<evidence type="ECO:0000256" key="2">
    <source>
        <dbReference type="ARBA" id="ARBA00022679"/>
    </source>
</evidence>
<dbReference type="InterPro" id="IPR019999">
    <property type="entry name" value="Anth_synth_I-like"/>
</dbReference>
<evidence type="ECO:0000259" key="4">
    <source>
        <dbReference type="Pfam" id="PF04715"/>
    </source>
</evidence>
<evidence type="ECO:0000313" key="5">
    <source>
        <dbReference type="EMBL" id="SHO43959.1"/>
    </source>
</evidence>
<evidence type="ECO:0000256" key="1">
    <source>
        <dbReference type="ARBA" id="ARBA00013139"/>
    </source>
</evidence>
<dbReference type="AlphaFoldDB" id="A0A1M7XYP0"/>
<dbReference type="InterPro" id="IPR015890">
    <property type="entry name" value="Chorismate_C"/>
</dbReference>
<dbReference type="OrthoDB" id="9803598at2"/>
<feature type="domain" description="Anthranilate synthase component I N-terminal" evidence="4">
    <location>
        <begin position="28"/>
        <end position="163"/>
    </location>
</feature>
<evidence type="ECO:0000259" key="3">
    <source>
        <dbReference type="Pfam" id="PF00425"/>
    </source>
</evidence>
<dbReference type="SUPFAM" id="SSF56322">
    <property type="entry name" value="ADC synthase"/>
    <property type="match status" value="1"/>
</dbReference>
<keyword evidence="6" id="KW-1185">Reference proteome</keyword>
<dbReference type="EMBL" id="FRFE01000002">
    <property type="protein sequence ID" value="SHO43959.1"/>
    <property type="molecule type" value="Genomic_DNA"/>
</dbReference>
<protein>
    <recommendedName>
        <fullName evidence="1">aminodeoxychorismate synthase</fullName>
        <ecNumber evidence="1">2.6.1.85</ecNumber>
    </recommendedName>
</protein>
<dbReference type="PANTHER" id="PTHR11236">
    <property type="entry name" value="AMINOBENZOATE/ANTHRANILATE SYNTHASE"/>
    <property type="match status" value="1"/>
</dbReference>
<dbReference type="PRINTS" id="PR00095">
    <property type="entry name" value="ANTSNTHASEI"/>
</dbReference>
<dbReference type="GO" id="GO:0000162">
    <property type="term" value="P:L-tryptophan biosynthetic process"/>
    <property type="evidence" value="ECO:0007669"/>
    <property type="project" value="TreeGrafter"/>
</dbReference>
<dbReference type="RefSeq" id="WP_073611953.1">
    <property type="nucleotide sequence ID" value="NZ_FRFE01000002.1"/>
</dbReference>
<evidence type="ECO:0000313" key="6">
    <source>
        <dbReference type="Proteomes" id="UP000184603"/>
    </source>
</evidence>
<dbReference type="InterPro" id="IPR006805">
    <property type="entry name" value="Anth_synth_I_N"/>
</dbReference>
<dbReference type="InterPro" id="IPR005802">
    <property type="entry name" value="ADC_synth_comp_1"/>
</dbReference>
<dbReference type="EC" id="2.6.1.85" evidence="1"/>
<reference evidence="5 6" key="1">
    <citation type="submission" date="2016-12" db="EMBL/GenBank/DDBJ databases">
        <authorList>
            <person name="Song W.-J."/>
            <person name="Kurnit D.M."/>
        </authorList>
    </citation>
    <scope>NUCLEOTIDE SEQUENCE [LARGE SCALE GENOMIC DNA]</scope>
    <source>
        <strain evidence="5 6">DSM 18488</strain>
    </source>
</reference>
<dbReference type="Pfam" id="PF04715">
    <property type="entry name" value="Anth_synt_I_N"/>
    <property type="match status" value="1"/>
</dbReference>
<feature type="domain" description="Chorismate-utilising enzyme C-terminal" evidence="3">
    <location>
        <begin position="214"/>
        <end position="467"/>
    </location>
</feature>
<organism evidence="5 6">
    <name type="scientific">Desulfopila aestuarii DSM 18488</name>
    <dbReference type="NCBI Taxonomy" id="1121416"/>
    <lineage>
        <taxon>Bacteria</taxon>
        <taxon>Pseudomonadati</taxon>
        <taxon>Thermodesulfobacteriota</taxon>
        <taxon>Desulfobulbia</taxon>
        <taxon>Desulfobulbales</taxon>
        <taxon>Desulfocapsaceae</taxon>
        <taxon>Desulfopila</taxon>
    </lineage>
</organism>
<dbReference type="InterPro" id="IPR005801">
    <property type="entry name" value="ADC_synthase"/>
</dbReference>
<dbReference type="GO" id="GO:0046820">
    <property type="term" value="F:4-amino-4-deoxychorismate synthase activity"/>
    <property type="evidence" value="ECO:0007669"/>
    <property type="project" value="UniProtKB-EC"/>
</dbReference>
<dbReference type="NCBIfam" id="TIGR00553">
    <property type="entry name" value="pabB"/>
    <property type="match status" value="1"/>
</dbReference>
<gene>
    <name evidence="5" type="ORF">SAMN02745220_00584</name>
</gene>
<keyword evidence="2" id="KW-0808">Transferase</keyword>
<dbReference type="Gene3D" id="3.60.120.10">
    <property type="entry name" value="Anthranilate synthase"/>
    <property type="match status" value="1"/>
</dbReference>
<name>A0A1M7XYP0_9BACT</name>
<sequence>MKNDAQENLSVHLGRLSGVHIENIDLDIDFIELAARFSHIPGTVVLLSGGDLDCARYHIMGALPWLTLSADTQQANVIIDQETFTLDSNPFELLRWLITQLTLPTGDWPPPLAAGFLGYLSYDLKNCLEQLPNTGVDDLKLPEMLLYAHSLLVVHDKETNTTQLLIPHRDGVSPAACRDVDFLKAQFYAMSAKSSAKSLSTADGFNELTSNFSQTGYEEAIQQILEYISAGDVYQVNLSQRFQVPFSGDTFALFSHLYQKNPAPFFAYVQAGDHQIVSTSPERFLLRSGSRIEARPIKGTMPRGKTASEDQDMRQALISSTKDDAELSMIVDLLRNDIGKVCAPFSVHVAEHKRMEAYQNVFHQVSIVEGKLDSDKDTVDLITATFPGGSITGCPKIRAMEIIDELESHRRHVYCGSIGYLSFHDTMDLSIAIRTATVVNNTLSFSVGGGIVFDSIPKSEYEETLHKGKTLIEACLRGA</sequence>
<proteinExistence type="predicted"/>